<dbReference type="EMBL" id="JBIUGF010000042">
    <property type="protein sequence ID" value="MFJ1339358.1"/>
    <property type="molecule type" value="Genomic_DNA"/>
</dbReference>
<protein>
    <submittedName>
        <fullName evidence="1">DUF3077 domain-containing protein</fullName>
    </submittedName>
</protein>
<proteinExistence type="predicted"/>
<name>A0ACC7LX27_9PSED</name>
<organism evidence="1 2">
    <name type="scientific">Pseudomonas caricapapayae</name>
    <dbReference type="NCBI Taxonomy" id="46678"/>
    <lineage>
        <taxon>Bacteria</taxon>
        <taxon>Pseudomonadati</taxon>
        <taxon>Pseudomonadota</taxon>
        <taxon>Gammaproteobacteria</taxon>
        <taxon>Pseudomonadales</taxon>
        <taxon>Pseudomonadaceae</taxon>
        <taxon>Pseudomonas</taxon>
    </lineage>
</organism>
<evidence type="ECO:0000313" key="1">
    <source>
        <dbReference type="EMBL" id="MFJ1339358.1"/>
    </source>
</evidence>
<accession>A0ACC7LX27</accession>
<reference evidence="1" key="1">
    <citation type="submission" date="2024-10" db="EMBL/GenBank/DDBJ databases">
        <title>Aeromonas and Pseudomonas from the Cagarras Archipelago, Rio de Janeiro, Brazil.</title>
        <authorList>
            <person name="Canellas A.L.B."/>
            <person name="Laport M.S."/>
        </authorList>
    </citation>
    <scope>NUCLEOTIDE SEQUENCE</scope>
    <source>
        <strain evidence="1">ACP-7</strain>
    </source>
</reference>
<sequence>MTGTTVGVAGFINGTQPPVELFRINAGIPCDYALEQASLVLKCVHTLILSGVLDEDGELMWAAYYLSGFAKAIIDDVVLAAGKA</sequence>
<dbReference type="Proteomes" id="UP001615411">
    <property type="component" value="Unassembled WGS sequence"/>
</dbReference>
<gene>
    <name evidence="1" type="ORF">ACIKP7_14625</name>
</gene>
<evidence type="ECO:0000313" key="2">
    <source>
        <dbReference type="Proteomes" id="UP001615411"/>
    </source>
</evidence>
<keyword evidence="2" id="KW-1185">Reference proteome</keyword>
<comment type="caution">
    <text evidence="1">The sequence shown here is derived from an EMBL/GenBank/DDBJ whole genome shotgun (WGS) entry which is preliminary data.</text>
</comment>